<feature type="compositionally biased region" description="Basic residues" evidence="1">
    <location>
        <begin position="357"/>
        <end position="367"/>
    </location>
</feature>
<organism evidence="4 5">
    <name type="scientific">Patella caerulea</name>
    <name type="common">Rayed Mediterranean limpet</name>
    <dbReference type="NCBI Taxonomy" id="87958"/>
    <lineage>
        <taxon>Eukaryota</taxon>
        <taxon>Metazoa</taxon>
        <taxon>Spiralia</taxon>
        <taxon>Lophotrochozoa</taxon>
        <taxon>Mollusca</taxon>
        <taxon>Gastropoda</taxon>
        <taxon>Patellogastropoda</taxon>
        <taxon>Patelloidea</taxon>
        <taxon>Patellidae</taxon>
        <taxon>Patella</taxon>
    </lineage>
</organism>
<name>A0AAN8JUZ8_PATCE</name>
<proteinExistence type="predicted"/>
<accession>A0AAN8JUZ8</accession>
<evidence type="ECO:0000313" key="4">
    <source>
        <dbReference type="EMBL" id="KAK6183291.1"/>
    </source>
</evidence>
<sequence>MVLKELYLKTCLVAFCVAALLPCIVHCPVIWDYDCLPTDCSQGKRNYPGDEDFVCSIGHQNECHIAKYIRNPGTTQNHNFARLSHVELYSRTHDKFRGPYRALNISFTLPNDDDRAKDAIMILTNFWSPPGRHMEIFYNKNPRCRLFDFSKSKLTDVDLQHPREINYPCLVGLSEVSSRHMYTINLTVVPFATVINYYVTTYTYVNEYKCITASAIAVLQNTIHVVFDATSGDAHTVRLYKNNNPIALFTTSSNQYEFSVHDPGEYQVGIRPFPPQRTCQEMSTESISFPAKEKNVVDEDASKSISIIVFCVVALISLCLIIAIILVIRKICPRKRAERSDDRTCQPMIPRENTRPKTARPPKKPGHVFKGMTNVLDAMAVENYSTSHKRDSEDPILRENIDFIQYN</sequence>
<keyword evidence="2" id="KW-1133">Transmembrane helix</keyword>
<keyword evidence="2" id="KW-0812">Transmembrane</keyword>
<dbReference type="AlphaFoldDB" id="A0AAN8JUZ8"/>
<protein>
    <submittedName>
        <fullName evidence="4">Uncharacterized protein</fullName>
    </submittedName>
</protein>
<keyword evidence="2" id="KW-0472">Membrane</keyword>
<feature type="region of interest" description="Disordered" evidence="1">
    <location>
        <begin position="339"/>
        <end position="367"/>
    </location>
</feature>
<evidence type="ECO:0000313" key="5">
    <source>
        <dbReference type="Proteomes" id="UP001347796"/>
    </source>
</evidence>
<comment type="caution">
    <text evidence="4">The sequence shown here is derived from an EMBL/GenBank/DDBJ whole genome shotgun (WGS) entry which is preliminary data.</text>
</comment>
<dbReference type="Proteomes" id="UP001347796">
    <property type="component" value="Unassembled WGS sequence"/>
</dbReference>
<feature type="transmembrane region" description="Helical" evidence="2">
    <location>
        <begin position="305"/>
        <end position="328"/>
    </location>
</feature>
<reference evidence="4 5" key="1">
    <citation type="submission" date="2024-01" db="EMBL/GenBank/DDBJ databases">
        <title>The genome of the rayed Mediterranean limpet Patella caerulea (Linnaeus, 1758).</title>
        <authorList>
            <person name="Anh-Thu Weber A."/>
            <person name="Halstead-Nussloch G."/>
        </authorList>
    </citation>
    <scope>NUCLEOTIDE SEQUENCE [LARGE SCALE GENOMIC DNA]</scope>
    <source>
        <strain evidence="4">AATW-2023a</strain>
        <tissue evidence="4">Whole specimen</tissue>
    </source>
</reference>
<gene>
    <name evidence="4" type="ORF">SNE40_010797</name>
</gene>
<evidence type="ECO:0000256" key="2">
    <source>
        <dbReference type="SAM" id="Phobius"/>
    </source>
</evidence>
<evidence type="ECO:0000256" key="3">
    <source>
        <dbReference type="SAM" id="SignalP"/>
    </source>
</evidence>
<keyword evidence="3" id="KW-0732">Signal</keyword>
<dbReference type="EMBL" id="JAZGQO010000007">
    <property type="protein sequence ID" value="KAK6183291.1"/>
    <property type="molecule type" value="Genomic_DNA"/>
</dbReference>
<evidence type="ECO:0000256" key="1">
    <source>
        <dbReference type="SAM" id="MobiDB-lite"/>
    </source>
</evidence>
<feature type="signal peptide" evidence="3">
    <location>
        <begin position="1"/>
        <end position="26"/>
    </location>
</feature>
<feature type="chain" id="PRO_5042920442" evidence="3">
    <location>
        <begin position="27"/>
        <end position="407"/>
    </location>
</feature>
<keyword evidence="5" id="KW-1185">Reference proteome</keyword>